<dbReference type="InterPro" id="IPR042121">
    <property type="entry name" value="MutL_C_regsub"/>
</dbReference>
<name>A0A1H8TRA8_9EURY</name>
<dbReference type="CDD" id="cd16926">
    <property type="entry name" value="HATPase_MutL-MLH-PMS-like"/>
    <property type="match status" value="1"/>
</dbReference>
<dbReference type="GO" id="GO:0016887">
    <property type="term" value="F:ATP hydrolysis activity"/>
    <property type="evidence" value="ECO:0007669"/>
    <property type="project" value="InterPro"/>
</dbReference>
<dbReference type="Gene3D" id="3.30.230.10">
    <property type="match status" value="1"/>
</dbReference>
<dbReference type="Proteomes" id="UP000199126">
    <property type="component" value="Unassembled WGS sequence"/>
</dbReference>
<dbReference type="Pfam" id="PF08676">
    <property type="entry name" value="MutL_C"/>
    <property type="match status" value="1"/>
</dbReference>
<dbReference type="Pfam" id="PF13589">
    <property type="entry name" value="HATPase_c_3"/>
    <property type="match status" value="1"/>
</dbReference>
<dbReference type="GO" id="GO:0006298">
    <property type="term" value="P:mismatch repair"/>
    <property type="evidence" value="ECO:0007669"/>
    <property type="project" value="UniProtKB-UniRule"/>
</dbReference>
<reference evidence="8" key="1">
    <citation type="submission" date="2016-10" db="EMBL/GenBank/DDBJ databases">
        <authorList>
            <person name="Varghese N."/>
            <person name="Submissions S."/>
        </authorList>
    </citation>
    <scope>NUCLEOTIDE SEQUENCE [LARGE SCALE GENOMIC DNA]</scope>
    <source>
        <strain evidence="8">CGMCC 1.10121</strain>
    </source>
</reference>
<feature type="domain" description="MutL C-terminal dimerisation" evidence="5">
    <location>
        <begin position="362"/>
        <end position="502"/>
    </location>
</feature>
<evidence type="ECO:0000259" key="6">
    <source>
        <dbReference type="SMART" id="SM01340"/>
    </source>
</evidence>
<dbReference type="PANTHER" id="PTHR10073">
    <property type="entry name" value="DNA MISMATCH REPAIR PROTEIN MLH, PMS, MUTL"/>
    <property type="match status" value="1"/>
</dbReference>
<comment type="function">
    <text evidence="4">This protein is involved in the repair of mismatches in DNA. It is required for dam-dependent methyl-directed DNA mismatch repair. May act as a 'molecular matchmaker', a protein that promotes the formation of a stable complex between two or more DNA-binding proteins in an ATP-dependent manner without itself being part of a final effector complex.</text>
</comment>
<evidence type="ECO:0000313" key="8">
    <source>
        <dbReference type="Proteomes" id="UP000199126"/>
    </source>
</evidence>
<dbReference type="RefSeq" id="WP_089825472.1">
    <property type="nucleotide sequence ID" value="NZ_FODV01000008.1"/>
</dbReference>
<evidence type="ECO:0000256" key="2">
    <source>
        <dbReference type="ARBA" id="ARBA00022763"/>
    </source>
</evidence>
<dbReference type="Pfam" id="PF01119">
    <property type="entry name" value="DNA_mis_repair"/>
    <property type="match status" value="1"/>
</dbReference>
<dbReference type="GO" id="GO:0030983">
    <property type="term" value="F:mismatched DNA binding"/>
    <property type="evidence" value="ECO:0007669"/>
    <property type="project" value="InterPro"/>
</dbReference>
<sequence length="550" mass="58290">MTVRRLDSETVERIAAGEVVTRPASVVKELVENSLDAGAGSVTVEVDGDGTERLKVADDGHGMSEADAELAVDHHTTSKLSGSDDIERVSTLGFRGEALPSVAAVATLDVTTNDGGPRGTRVLVEDGETTTSPAGRATGTTVEVRELFHNRPARRKSLSNTEFGRISDVVSRYALVRPDVRFRLRHDGRDVFSTPGSGSYTDAVLGVYDRTVAGQSTTFDHEAAVEIDGDEHSLTVEGLLVYPSVTRSRRDHVHAAVNGRVVGNAGLKRAVVSGYGTLLPSGRDPIAVVSVSLSPALVDANVHPSKDEVAFADGDAVESAVEEAVHEALTTADLRQSGEVAMDLETTLERVDGDSLFDEVTVIGQFRELYLLCEADDDLLVVDQHAAHERINYERLRAALADSPVDSALVDPAETVSLSPAEAAVAADERETLARLGFEFSTFGGGTYRVTGLPAPLGRVADVSAFRDAVDALRAGDDPEDARDELLKDLACHPSLKAGDTLDGETAADLLGRLGECERPFACPHGRPTVLSIDEETFATGFGRGGTRLG</sequence>
<dbReference type="CDD" id="cd00782">
    <property type="entry name" value="MutL_Trans"/>
    <property type="match status" value="1"/>
</dbReference>
<comment type="similarity">
    <text evidence="1 4">Belongs to the DNA mismatch repair MutL/HexB family.</text>
</comment>
<dbReference type="HAMAP" id="MF_00149">
    <property type="entry name" value="DNA_mis_repair"/>
    <property type="match status" value="1"/>
</dbReference>
<dbReference type="SMART" id="SM00853">
    <property type="entry name" value="MutL_C"/>
    <property type="match status" value="1"/>
</dbReference>
<dbReference type="InterPro" id="IPR037198">
    <property type="entry name" value="MutL_C_sf"/>
</dbReference>
<dbReference type="NCBIfam" id="TIGR00585">
    <property type="entry name" value="mutl"/>
    <property type="match status" value="1"/>
</dbReference>
<feature type="domain" description="DNA mismatch repair protein S5" evidence="6">
    <location>
        <begin position="204"/>
        <end position="330"/>
    </location>
</feature>
<evidence type="ECO:0000256" key="1">
    <source>
        <dbReference type="ARBA" id="ARBA00006082"/>
    </source>
</evidence>
<dbReference type="GO" id="GO:0140664">
    <property type="term" value="F:ATP-dependent DNA damage sensor activity"/>
    <property type="evidence" value="ECO:0007669"/>
    <property type="project" value="InterPro"/>
</dbReference>
<dbReference type="GO" id="GO:0005524">
    <property type="term" value="F:ATP binding"/>
    <property type="evidence" value="ECO:0007669"/>
    <property type="project" value="InterPro"/>
</dbReference>
<dbReference type="InterPro" id="IPR013507">
    <property type="entry name" value="DNA_mismatch_S5_2-like"/>
</dbReference>
<dbReference type="SUPFAM" id="SSF118116">
    <property type="entry name" value="DNA mismatch repair protein MutL"/>
    <property type="match status" value="1"/>
</dbReference>
<dbReference type="InterPro" id="IPR002099">
    <property type="entry name" value="MutL/Mlh/PMS"/>
</dbReference>
<dbReference type="InterPro" id="IPR038973">
    <property type="entry name" value="MutL/Mlh/Pms-like"/>
</dbReference>
<proteinExistence type="inferred from homology"/>
<dbReference type="SUPFAM" id="SSF54211">
    <property type="entry name" value="Ribosomal protein S5 domain 2-like"/>
    <property type="match status" value="1"/>
</dbReference>
<dbReference type="AlphaFoldDB" id="A0A1H8TRA8"/>
<evidence type="ECO:0000256" key="4">
    <source>
        <dbReference type="HAMAP-Rule" id="MF_00149"/>
    </source>
</evidence>
<protein>
    <recommendedName>
        <fullName evidence="4">DNA mismatch repair protein MutL</fullName>
    </recommendedName>
</protein>
<gene>
    <name evidence="4" type="primary">mutL</name>
    <name evidence="7" type="ORF">SAMN04487948_10870</name>
</gene>
<dbReference type="InterPro" id="IPR042120">
    <property type="entry name" value="MutL_C_dimsub"/>
</dbReference>
<keyword evidence="8" id="KW-1185">Reference proteome</keyword>
<dbReference type="Gene3D" id="3.30.565.10">
    <property type="entry name" value="Histidine kinase-like ATPase, C-terminal domain"/>
    <property type="match status" value="1"/>
</dbReference>
<dbReference type="Gene3D" id="3.30.1540.20">
    <property type="entry name" value="MutL, C-terminal domain, dimerisation subdomain"/>
    <property type="match status" value="1"/>
</dbReference>
<accession>A0A1H8TRA8</accession>
<organism evidence="7 8">
    <name type="scientific">Halogranum amylolyticum</name>
    <dbReference type="NCBI Taxonomy" id="660520"/>
    <lineage>
        <taxon>Archaea</taxon>
        <taxon>Methanobacteriati</taxon>
        <taxon>Methanobacteriota</taxon>
        <taxon>Stenosarchaea group</taxon>
        <taxon>Halobacteria</taxon>
        <taxon>Halobacteriales</taxon>
        <taxon>Haloferacaceae</taxon>
    </lineage>
</organism>
<keyword evidence="2 4" id="KW-0227">DNA damage</keyword>
<evidence type="ECO:0000313" key="7">
    <source>
        <dbReference type="EMBL" id="SEO93549.1"/>
    </source>
</evidence>
<dbReference type="InterPro" id="IPR014762">
    <property type="entry name" value="DNA_mismatch_repair_CS"/>
</dbReference>
<dbReference type="EMBL" id="FODV01000008">
    <property type="protein sequence ID" value="SEO93549.1"/>
    <property type="molecule type" value="Genomic_DNA"/>
</dbReference>
<dbReference type="FunFam" id="3.30.565.10:FF:000003">
    <property type="entry name" value="DNA mismatch repair endonuclease MutL"/>
    <property type="match status" value="1"/>
</dbReference>
<dbReference type="InterPro" id="IPR014721">
    <property type="entry name" value="Ribsml_uS5_D2-typ_fold_subgr"/>
</dbReference>
<evidence type="ECO:0000259" key="5">
    <source>
        <dbReference type="SMART" id="SM00853"/>
    </source>
</evidence>
<dbReference type="InterPro" id="IPR020568">
    <property type="entry name" value="Ribosomal_Su5_D2-typ_SF"/>
</dbReference>
<dbReference type="SUPFAM" id="SSF55874">
    <property type="entry name" value="ATPase domain of HSP90 chaperone/DNA topoisomerase II/histidine kinase"/>
    <property type="match status" value="1"/>
</dbReference>
<evidence type="ECO:0000256" key="3">
    <source>
        <dbReference type="ARBA" id="ARBA00023204"/>
    </source>
</evidence>
<dbReference type="InterPro" id="IPR014790">
    <property type="entry name" value="MutL_C"/>
</dbReference>
<dbReference type="OrthoDB" id="146201at2157"/>
<dbReference type="GO" id="GO:0032300">
    <property type="term" value="C:mismatch repair complex"/>
    <property type="evidence" value="ECO:0007669"/>
    <property type="project" value="InterPro"/>
</dbReference>
<dbReference type="SMART" id="SM01340">
    <property type="entry name" value="DNA_mis_repair"/>
    <property type="match status" value="1"/>
</dbReference>
<dbReference type="Gene3D" id="3.30.1370.100">
    <property type="entry name" value="MutL, C-terminal domain, regulatory subdomain"/>
    <property type="match status" value="1"/>
</dbReference>
<keyword evidence="3 4" id="KW-0234">DNA repair</keyword>
<dbReference type="InterPro" id="IPR020667">
    <property type="entry name" value="DNA_mismatch_repair_MutL"/>
</dbReference>
<dbReference type="PANTHER" id="PTHR10073:SF12">
    <property type="entry name" value="DNA MISMATCH REPAIR PROTEIN MLH1"/>
    <property type="match status" value="1"/>
</dbReference>
<dbReference type="PROSITE" id="PS00058">
    <property type="entry name" value="DNA_MISMATCH_REPAIR_1"/>
    <property type="match status" value="1"/>
</dbReference>
<dbReference type="InterPro" id="IPR036890">
    <property type="entry name" value="HATPase_C_sf"/>
</dbReference>